<dbReference type="Proteomes" id="UP000095283">
    <property type="component" value="Unplaced"/>
</dbReference>
<feature type="compositionally biased region" description="Basic and acidic residues" evidence="1">
    <location>
        <begin position="10"/>
        <end position="27"/>
    </location>
</feature>
<protein>
    <submittedName>
        <fullName evidence="3">BRCT domain-containing protein</fullName>
    </submittedName>
</protein>
<dbReference type="WBParaSite" id="Hba_15764">
    <property type="protein sequence ID" value="Hba_15764"/>
    <property type="gene ID" value="Hba_15764"/>
</dbReference>
<evidence type="ECO:0000256" key="1">
    <source>
        <dbReference type="SAM" id="MobiDB-lite"/>
    </source>
</evidence>
<evidence type="ECO:0000313" key="2">
    <source>
        <dbReference type="Proteomes" id="UP000095283"/>
    </source>
</evidence>
<accession>A0A1I7XDP0</accession>
<feature type="compositionally biased region" description="Acidic residues" evidence="1">
    <location>
        <begin position="82"/>
        <end position="92"/>
    </location>
</feature>
<sequence length="443" mass="48635">MQNDDDSEQDEQRMKARRRYSYEHIDGVGDDASSDSRGRTDQDSTDDLSKNEESSHDDDNESSQHTDVAGSDDGVGNRPLLEDDELEQDDEDVIHGLHTIRKFDSSGQLFINPNSRSTNPFLNNTDDTPKMSPAAQDSSSNYVHHVKTPSNWTNSANQDTIDGRWLDHRRDTLFEKPSLPIIAPLNSTYAPATLPRQATPLAAAPKTITKPFTQNIKSSSNIVSNLSLPNPQHTQDVTLPVEPVVGRLIQVAPLPPSKPPSAVTMVISQPTVSSAVKGSTASISVNRETIEDSKPPAVVPKQSGPNFIEGPKTPKPKKNKDKERKRMDSGTSGSELETDGSEAEMCTRISFYQCSTSSDKASSSKKKRKAGTFSLRGSNPSFGPTDLKSSAPNTTGVKKLFIVARNEHSCLYRKALYSLFYKEGKYGCTKCELRKQFISSRGN</sequence>
<feature type="compositionally biased region" description="Basic and acidic residues" evidence="1">
    <location>
        <begin position="34"/>
        <end position="54"/>
    </location>
</feature>
<reference evidence="3" key="1">
    <citation type="submission" date="2016-11" db="UniProtKB">
        <authorList>
            <consortium name="WormBaseParasite"/>
        </authorList>
    </citation>
    <scope>IDENTIFICATION</scope>
</reference>
<feature type="compositionally biased region" description="Polar residues" evidence="1">
    <location>
        <begin position="111"/>
        <end position="126"/>
    </location>
</feature>
<feature type="compositionally biased region" description="Polar residues" evidence="1">
    <location>
        <begin position="375"/>
        <end position="390"/>
    </location>
</feature>
<feature type="region of interest" description="Disordered" evidence="1">
    <location>
        <begin position="286"/>
        <end position="342"/>
    </location>
</feature>
<organism evidence="2 3">
    <name type="scientific">Heterorhabditis bacteriophora</name>
    <name type="common">Entomopathogenic nematode worm</name>
    <dbReference type="NCBI Taxonomy" id="37862"/>
    <lineage>
        <taxon>Eukaryota</taxon>
        <taxon>Metazoa</taxon>
        <taxon>Ecdysozoa</taxon>
        <taxon>Nematoda</taxon>
        <taxon>Chromadorea</taxon>
        <taxon>Rhabditida</taxon>
        <taxon>Rhabditina</taxon>
        <taxon>Rhabditomorpha</taxon>
        <taxon>Strongyloidea</taxon>
        <taxon>Heterorhabditidae</taxon>
        <taxon>Heterorhabditis</taxon>
    </lineage>
</organism>
<feature type="region of interest" description="Disordered" evidence="1">
    <location>
        <begin position="111"/>
        <end position="139"/>
    </location>
</feature>
<feature type="region of interest" description="Disordered" evidence="1">
    <location>
        <begin position="1"/>
        <end position="93"/>
    </location>
</feature>
<feature type="region of interest" description="Disordered" evidence="1">
    <location>
        <begin position="358"/>
        <end position="390"/>
    </location>
</feature>
<name>A0A1I7XDP0_HETBA</name>
<evidence type="ECO:0000313" key="3">
    <source>
        <dbReference type="WBParaSite" id="Hba_15764"/>
    </source>
</evidence>
<dbReference type="AlphaFoldDB" id="A0A1I7XDP0"/>
<proteinExistence type="predicted"/>
<keyword evidence="2" id="KW-1185">Reference proteome</keyword>